<dbReference type="STRING" id="536979.SAMN04488055_5435"/>
<sequence length="283" mass="32077">MKQVNVENHDYLCVEVFPRLGLEGVFNDALMAAMKNGEPTIILEASAKYGKNNEDLLVIKPRLDLNEEDGRYYANAITASLTQPGKESFSLQFDLYAQKGYSIDDMYKMMDAKYIHQDIKRRDGTRTERWSRVEFKKNEEGKLVPYLRHEYSDSTNFNLIKELGRLPLGMTQQEKEDMIFDMKHGDPGVAMIRKPDGSRERVTLVPNPKTAQIHVFDRNGNRLMLNDNKVRVETSQKFVVVGSEDNNNITPAAARMLEGGNDQGEGQDRGRGQGQGRGGRRAG</sequence>
<feature type="region of interest" description="Disordered" evidence="1">
    <location>
        <begin position="254"/>
        <end position="283"/>
    </location>
</feature>
<evidence type="ECO:0000256" key="1">
    <source>
        <dbReference type="SAM" id="MobiDB-lite"/>
    </source>
</evidence>
<dbReference type="EMBL" id="FSRA01000002">
    <property type="protein sequence ID" value="SIO53548.1"/>
    <property type="molecule type" value="Genomic_DNA"/>
</dbReference>
<dbReference type="OrthoDB" id="635926at2"/>
<organism evidence="2 3">
    <name type="scientific">Chitinophaga niabensis</name>
    <dbReference type="NCBI Taxonomy" id="536979"/>
    <lineage>
        <taxon>Bacteria</taxon>
        <taxon>Pseudomonadati</taxon>
        <taxon>Bacteroidota</taxon>
        <taxon>Chitinophagia</taxon>
        <taxon>Chitinophagales</taxon>
        <taxon>Chitinophagaceae</taxon>
        <taxon>Chitinophaga</taxon>
    </lineage>
</organism>
<reference evidence="3" key="1">
    <citation type="submission" date="2016-11" db="EMBL/GenBank/DDBJ databases">
        <authorList>
            <person name="Varghese N."/>
            <person name="Submissions S."/>
        </authorList>
    </citation>
    <scope>NUCLEOTIDE SEQUENCE [LARGE SCALE GENOMIC DNA]</scope>
    <source>
        <strain evidence="3">DSM 24787</strain>
    </source>
</reference>
<proteinExistence type="predicted"/>
<dbReference type="RefSeq" id="WP_074242662.1">
    <property type="nucleotide sequence ID" value="NZ_FSRA01000002.1"/>
</dbReference>
<evidence type="ECO:0000313" key="3">
    <source>
        <dbReference type="Proteomes" id="UP000185003"/>
    </source>
</evidence>
<protein>
    <recommendedName>
        <fullName evidence="4">DUF3945 domain-containing protein</fullName>
    </recommendedName>
</protein>
<keyword evidence="3" id="KW-1185">Reference proteome</keyword>
<gene>
    <name evidence="2" type="ORF">SAMN04488055_5435</name>
</gene>
<evidence type="ECO:0000313" key="2">
    <source>
        <dbReference type="EMBL" id="SIO53548.1"/>
    </source>
</evidence>
<evidence type="ECO:0008006" key="4">
    <source>
        <dbReference type="Google" id="ProtNLM"/>
    </source>
</evidence>
<name>A0A1N6KAH4_9BACT</name>
<dbReference type="Proteomes" id="UP000185003">
    <property type="component" value="Unassembled WGS sequence"/>
</dbReference>
<dbReference type="AlphaFoldDB" id="A0A1N6KAH4"/>
<accession>A0A1N6KAH4</accession>